<comment type="caution">
    <text evidence="2">The sequence shown here is derived from an EMBL/GenBank/DDBJ whole genome shotgun (WGS) entry which is preliminary data.</text>
</comment>
<dbReference type="GeneID" id="93713720"/>
<dbReference type="Proteomes" id="UP000182762">
    <property type="component" value="Unassembled WGS sequence"/>
</dbReference>
<reference evidence="2 3" key="1">
    <citation type="submission" date="2016-10" db="EMBL/GenBank/DDBJ databases">
        <authorList>
            <person name="Varghese N."/>
            <person name="Submissions S."/>
        </authorList>
    </citation>
    <scope>NUCLEOTIDE SEQUENCE [LARGE SCALE GENOMIC DNA]</scope>
    <source>
        <strain evidence="2 3">DSM 13796</strain>
    </source>
</reference>
<dbReference type="Pfam" id="PF12679">
    <property type="entry name" value="ABC2_membrane_2"/>
    <property type="match status" value="1"/>
</dbReference>
<proteinExistence type="predicted"/>
<keyword evidence="1" id="KW-1133">Transmembrane helix</keyword>
<gene>
    <name evidence="2" type="ORF">SAMN02745910_05221</name>
</gene>
<keyword evidence="1" id="KW-0812">Transmembrane</keyword>
<organism evidence="2 3">
    <name type="scientific">Priestia endophytica DSM 13796</name>
    <dbReference type="NCBI Taxonomy" id="1121089"/>
    <lineage>
        <taxon>Bacteria</taxon>
        <taxon>Bacillati</taxon>
        <taxon>Bacillota</taxon>
        <taxon>Bacilli</taxon>
        <taxon>Bacillales</taxon>
        <taxon>Bacillaceae</taxon>
        <taxon>Priestia</taxon>
    </lineage>
</organism>
<feature type="transmembrane region" description="Helical" evidence="1">
    <location>
        <begin position="81"/>
        <end position="100"/>
    </location>
</feature>
<name>A0A1I6C7N4_9BACI</name>
<accession>A0A1I6C7N4</accession>
<dbReference type="EMBL" id="FOXX01000032">
    <property type="protein sequence ID" value="SFQ89179.1"/>
    <property type="molecule type" value="Genomic_DNA"/>
</dbReference>
<protein>
    <submittedName>
        <fullName evidence="2">ABC-2 type transport system permease protein</fullName>
    </submittedName>
</protein>
<feature type="transmembrane region" description="Helical" evidence="1">
    <location>
        <begin position="236"/>
        <end position="254"/>
    </location>
</feature>
<evidence type="ECO:0000313" key="2">
    <source>
        <dbReference type="EMBL" id="SFQ89179.1"/>
    </source>
</evidence>
<feature type="transmembrane region" description="Helical" evidence="1">
    <location>
        <begin position="185"/>
        <end position="206"/>
    </location>
</feature>
<evidence type="ECO:0000256" key="1">
    <source>
        <dbReference type="SAM" id="Phobius"/>
    </source>
</evidence>
<feature type="transmembrane region" description="Helical" evidence="1">
    <location>
        <begin position="152"/>
        <end position="173"/>
    </location>
</feature>
<sequence>MNNLIILLKKEFVQMARDFKMIWLPIVFIFLGMTQPVITYYLPSILEALGGGQEITINPSMTDQKGGEVLASTLGSQFDQLGIIIIVISIMGIIQTDKANGMLSFILTRPVTSTSYIGGKIIANYLIVAFSVGIGFFASALYVYYLFTSIPLWYPVIALLFYLIWVLFIVSFVMMISTIFYSQGIIALISIVFLIGCRIIVGLSPITDLINPASMSKQAMEILMTESMNLHTTGNILFTLAWIIVILLVTSYWISHKKFNYEAVN</sequence>
<feature type="transmembrane region" description="Helical" evidence="1">
    <location>
        <begin position="21"/>
        <end position="42"/>
    </location>
</feature>
<feature type="transmembrane region" description="Helical" evidence="1">
    <location>
        <begin position="121"/>
        <end position="146"/>
    </location>
</feature>
<dbReference type="RefSeq" id="WP_061806103.1">
    <property type="nucleotide sequence ID" value="NZ_FOXX01000032.1"/>
</dbReference>
<evidence type="ECO:0000313" key="3">
    <source>
        <dbReference type="Proteomes" id="UP000182762"/>
    </source>
</evidence>
<keyword evidence="3" id="KW-1185">Reference proteome</keyword>
<keyword evidence="1" id="KW-0472">Membrane</keyword>